<protein>
    <submittedName>
        <fullName evidence="1">Uncharacterized protein</fullName>
    </submittedName>
</protein>
<proteinExistence type="predicted"/>
<comment type="caution">
    <text evidence="1">The sequence shown here is derived from an EMBL/GenBank/DDBJ whole genome shotgun (WGS) entry which is preliminary data.</text>
</comment>
<dbReference type="EMBL" id="JOUE01000004">
    <property type="protein sequence ID" value="KFJ43116.1"/>
    <property type="molecule type" value="Genomic_DNA"/>
</dbReference>
<reference evidence="1 2" key="1">
    <citation type="submission" date="2014-04" db="EMBL/GenBank/DDBJ databases">
        <authorList>
            <person name="Bishop-Lilly K.A."/>
            <person name="Broomall S.M."/>
            <person name="Chain P.S."/>
            <person name="Chertkov O."/>
            <person name="Coyne S.R."/>
            <person name="Daligault H.E."/>
            <person name="Davenport K.W."/>
            <person name="Erkkila T."/>
            <person name="Frey K.G."/>
            <person name="Gibbons H.S."/>
            <person name="Gu W."/>
            <person name="Jaissle J."/>
            <person name="Johnson S.L."/>
            <person name="Koroleva G.I."/>
            <person name="Ladner J.T."/>
            <person name="Lo C.-C."/>
            <person name="Minogue T.D."/>
            <person name="Munk C."/>
            <person name="Palacios G.F."/>
            <person name="Redden C.L."/>
            <person name="Rosenzweig C.N."/>
            <person name="Scholz M.B."/>
            <person name="Teshima H."/>
            <person name="Xu Y."/>
        </authorList>
    </citation>
    <scope>NUCLEOTIDE SEQUENCE [LARGE SCALE GENOMIC DNA]</scope>
    <source>
        <strain evidence="1 2">FAJ</strain>
    </source>
</reference>
<dbReference type="AlphaFoldDB" id="A0AAW3DBL0"/>
<dbReference type="Proteomes" id="UP000029117">
    <property type="component" value="Unassembled WGS sequence"/>
</dbReference>
<name>A0AAW3DBL0_9GAMM</name>
<accession>A0AAW3DBL0</accession>
<dbReference type="RefSeq" id="WP_035738026.1">
    <property type="nucleotide sequence ID" value="NZ_JACTRV010000023.1"/>
</dbReference>
<evidence type="ECO:0000313" key="1">
    <source>
        <dbReference type="EMBL" id="KFJ43116.1"/>
    </source>
</evidence>
<evidence type="ECO:0000313" key="2">
    <source>
        <dbReference type="Proteomes" id="UP000029117"/>
    </source>
</evidence>
<organism evidence="1 2">
    <name type="scientific">Francisella philomiragia</name>
    <dbReference type="NCBI Taxonomy" id="28110"/>
    <lineage>
        <taxon>Bacteria</taxon>
        <taxon>Pseudomonadati</taxon>
        <taxon>Pseudomonadota</taxon>
        <taxon>Gammaproteobacteria</taxon>
        <taxon>Thiotrichales</taxon>
        <taxon>Francisellaceae</taxon>
        <taxon>Francisella</taxon>
    </lineage>
</organism>
<gene>
    <name evidence="1" type="ORF">DR78_1981</name>
</gene>
<sequence>MLSEEEKNDVRDVFSKLGYTNTEQWQINEDLVNILGEMISESKVCTSRAKLAPIDILTSFKPGYMALAKSFLKVYMRANSDDKKVYAACLNTIKNNFRIRIGNAANGL</sequence>